<name>A0A9W7DM52_9STRA</name>
<feature type="domain" description="EF-hand" evidence="2">
    <location>
        <begin position="15"/>
        <end position="50"/>
    </location>
</feature>
<comment type="caution">
    <text evidence="3">The sequence shown here is derived from an EMBL/GenBank/DDBJ whole genome shotgun (WGS) entry which is preliminary data.</text>
</comment>
<evidence type="ECO:0000256" key="1">
    <source>
        <dbReference type="ARBA" id="ARBA00022837"/>
    </source>
</evidence>
<dbReference type="PROSITE" id="PS00018">
    <property type="entry name" value="EF_HAND_1"/>
    <property type="match status" value="1"/>
</dbReference>
<dbReference type="PROSITE" id="PS50222">
    <property type="entry name" value="EF_HAND_2"/>
    <property type="match status" value="1"/>
</dbReference>
<dbReference type="Pfam" id="PF00036">
    <property type="entry name" value="EF-hand_1"/>
    <property type="match status" value="1"/>
</dbReference>
<gene>
    <name evidence="3" type="ORF">TrRE_jg10885</name>
</gene>
<dbReference type="SUPFAM" id="SSF47473">
    <property type="entry name" value="EF-hand"/>
    <property type="match status" value="1"/>
</dbReference>
<protein>
    <recommendedName>
        <fullName evidence="2">EF-hand domain-containing protein</fullName>
    </recommendedName>
</protein>
<dbReference type="Gene3D" id="1.10.238.10">
    <property type="entry name" value="EF-hand"/>
    <property type="match status" value="1"/>
</dbReference>
<organism evidence="3 4">
    <name type="scientific">Triparma retinervis</name>
    <dbReference type="NCBI Taxonomy" id="2557542"/>
    <lineage>
        <taxon>Eukaryota</taxon>
        <taxon>Sar</taxon>
        <taxon>Stramenopiles</taxon>
        <taxon>Ochrophyta</taxon>
        <taxon>Bolidophyceae</taxon>
        <taxon>Parmales</taxon>
        <taxon>Triparmaceae</taxon>
        <taxon>Triparma</taxon>
    </lineage>
</organism>
<keyword evidence="1" id="KW-0106">Calcium</keyword>
<keyword evidence="4" id="KW-1185">Reference proteome</keyword>
<dbReference type="SMART" id="SM00054">
    <property type="entry name" value="EFh"/>
    <property type="match status" value="1"/>
</dbReference>
<dbReference type="OrthoDB" id="442428at2759"/>
<evidence type="ECO:0000259" key="2">
    <source>
        <dbReference type="PROSITE" id="PS50222"/>
    </source>
</evidence>
<reference evidence="3" key="1">
    <citation type="submission" date="2022-07" db="EMBL/GenBank/DDBJ databases">
        <title>Genome analysis of Parmales, a sister group of diatoms, reveals the evolutionary specialization of diatoms from phago-mixotrophs to photoautotrophs.</title>
        <authorList>
            <person name="Ban H."/>
            <person name="Sato S."/>
            <person name="Yoshikawa S."/>
            <person name="Kazumasa Y."/>
            <person name="Nakamura Y."/>
            <person name="Ichinomiya M."/>
            <person name="Saitoh K."/>
            <person name="Sato N."/>
            <person name="Blanc-Mathieu R."/>
            <person name="Endo H."/>
            <person name="Kuwata A."/>
            <person name="Ogata H."/>
        </authorList>
    </citation>
    <scope>NUCLEOTIDE SEQUENCE</scope>
</reference>
<dbReference type="InterPro" id="IPR002048">
    <property type="entry name" value="EF_hand_dom"/>
</dbReference>
<dbReference type="GO" id="GO:0005509">
    <property type="term" value="F:calcium ion binding"/>
    <property type="evidence" value="ECO:0007669"/>
    <property type="project" value="InterPro"/>
</dbReference>
<dbReference type="InterPro" id="IPR018247">
    <property type="entry name" value="EF_Hand_1_Ca_BS"/>
</dbReference>
<dbReference type="EMBL" id="BRXZ01000565">
    <property type="protein sequence ID" value="GMH47270.1"/>
    <property type="molecule type" value="Genomic_DNA"/>
</dbReference>
<proteinExistence type="predicted"/>
<evidence type="ECO:0000313" key="3">
    <source>
        <dbReference type="EMBL" id="GMH47270.1"/>
    </source>
</evidence>
<dbReference type="InterPro" id="IPR011992">
    <property type="entry name" value="EF-hand-dom_pair"/>
</dbReference>
<dbReference type="AlphaFoldDB" id="A0A9W7DM52"/>
<dbReference type="Proteomes" id="UP001165082">
    <property type="component" value="Unassembled WGS sequence"/>
</dbReference>
<evidence type="ECO:0000313" key="4">
    <source>
        <dbReference type="Proteomes" id="UP001165082"/>
    </source>
</evidence>
<sequence length="110" mass="12823">DNALNKFVQFTHSHRDSSHTFAIFKDMDKDNSGVINVEEFREILMERIHMTQRDVDLVTEKFFKKGCKGIRYNNFVKALLHYTDSKKKGMFLGNGYKPKSMKGTSSSFDF</sequence>
<accession>A0A9W7DM52</accession>
<feature type="non-terminal residue" evidence="3">
    <location>
        <position position="1"/>
    </location>
</feature>